<gene>
    <name evidence="2" type="ORF">J2S05_000596</name>
</gene>
<dbReference type="EMBL" id="JAUSUA010000001">
    <property type="protein sequence ID" value="MDQ0205822.1"/>
    <property type="molecule type" value="Genomic_DNA"/>
</dbReference>
<protein>
    <submittedName>
        <fullName evidence="2">Uncharacterized protein</fullName>
    </submittedName>
</protein>
<dbReference type="RefSeq" id="WP_306979776.1">
    <property type="nucleotide sequence ID" value="NZ_JAUSUA010000001.1"/>
</dbReference>
<evidence type="ECO:0000313" key="2">
    <source>
        <dbReference type="EMBL" id="MDQ0205822.1"/>
    </source>
</evidence>
<evidence type="ECO:0000256" key="1">
    <source>
        <dbReference type="SAM" id="Phobius"/>
    </source>
</evidence>
<accession>A0ABT9YD87</accession>
<reference evidence="2 3" key="1">
    <citation type="submission" date="2023-07" db="EMBL/GenBank/DDBJ databases">
        <title>Genomic Encyclopedia of Type Strains, Phase IV (KMG-IV): sequencing the most valuable type-strain genomes for metagenomic binning, comparative biology and taxonomic classification.</title>
        <authorList>
            <person name="Goeker M."/>
        </authorList>
    </citation>
    <scope>NUCLEOTIDE SEQUENCE [LARGE SCALE GENOMIC DNA]</scope>
    <source>
        <strain evidence="2 3">DSM 19154</strain>
    </source>
</reference>
<feature type="transmembrane region" description="Helical" evidence="1">
    <location>
        <begin position="5"/>
        <end position="24"/>
    </location>
</feature>
<keyword evidence="1" id="KW-0812">Transmembrane</keyword>
<keyword evidence="1" id="KW-1133">Transmembrane helix</keyword>
<keyword evidence="3" id="KW-1185">Reference proteome</keyword>
<evidence type="ECO:0000313" key="3">
    <source>
        <dbReference type="Proteomes" id="UP001225034"/>
    </source>
</evidence>
<sequence>MNRWLYALILFLIMFTFPYLFILVIEQGDHSLAENWLYHASSALGVALVIAFFIPWTKRRGKN</sequence>
<dbReference type="Proteomes" id="UP001225034">
    <property type="component" value="Unassembled WGS sequence"/>
</dbReference>
<proteinExistence type="predicted"/>
<keyword evidence="1" id="KW-0472">Membrane</keyword>
<organism evidence="2 3">
    <name type="scientific">Alkalicoccobacillus murimartini</name>
    <dbReference type="NCBI Taxonomy" id="171685"/>
    <lineage>
        <taxon>Bacteria</taxon>
        <taxon>Bacillati</taxon>
        <taxon>Bacillota</taxon>
        <taxon>Bacilli</taxon>
        <taxon>Bacillales</taxon>
        <taxon>Bacillaceae</taxon>
        <taxon>Alkalicoccobacillus</taxon>
    </lineage>
</organism>
<feature type="transmembrane region" description="Helical" evidence="1">
    <location>
        <begin position="36"/>
        <end position="56"/>
    </location>
</feature>
<comment type="caution">
    <text evidence="2">The sequence shown here is derived from an EMBL/GenBank/DDBJ whole genome shotgun (WGS) entry which is preliminary data.</text>
</comment>
<name>A0ABT9YD87_9BACI</name>